<evidence type="ECO:0000313" key="1">
    <source>
        <dbReference type="EMBL" id="JAH87461.1"/>
    </source>
</evidence>
<dbReference type="AlphaFoldDB" id="A0A0E9WAZ5"/>
<reference evidence="1" key="2">
    <citation type="journal article" date="2015" name="Fish Shellfish Immunol.">
        <title>Early steps in the European eel (Anguilla anguilla)-Vibrio vulnificus interaction in the gills: Role of the RtxA13 toxin.</title>
        <authorList>
            <person name="Callol A."/>
            <person name="Pajuelo D."/>
            <person name="Ebbesson L."/>
            <person name="Teles M."/>
            <person name="MacKenzie S."/>
            <person name="Amaro C."/>
        </authorList>
    </citation>
    <scope>NUCLEOTIDE SEQUENCE</scope>
</reference>
<dbReference type="EMBL" id="GBXM01021116">
    <property type="protein sequence ID" value="JAH87461.1"/>
    <property type="molecule type" value="Transcribed_RNA"/>
</dbReference>
<name>A0A0E9WAZ5_ANGAN</name>
<reference evidence="1" key="1">
    <citation type="submission" date="2014-11" db="EMBL/GenBank/DDBJ databases">
        <authorList>
            <person name="Amaro Gonzalez C."/>
        </authorList>
    </citation>
    <scope>NUCLEOTIDE SEQUENCE</scope>
</reference>
<organism evidence="1">
    <name type="scientific">Anguilla anguilla</name>
    <name type="common">European freshwater eel</name>
    <name type="synonym">Muraena anguilla</name>
    <dbReference type="NCBI Taxonomy" id="7936"/>
    <lineage>
        <taxon>Eukaryota</taxon>
        <taxon>Metazoa</taxon>
        <taxon>Chordata</taxon>
        <taxon>Craniata</taxon>
        <taxon>Vertebrata</taxon>
        <taxon>Euteleostomi</taxon>
        <taxon>Actinopterygii</taxon>
        <taxon>Neopterygii</taxon>
        <taxon>Teleostei</taxon>
        <taxon>Anguilliformes</taxon>
        <taxon>Anguillidae</taxon>
        <taxon>Anguilla</taxon>
    </lineage>
</organism>
<accession>A0A0E9WAZ5</accession>
<protein>
    <submittedName>
        <fullName evidence="1">Uncharacterized protein</fullName>
    </submittedName>
</protein>
<proteinExistence type="predicted"/>
<sequence>MQGLVATVQAVAGSTQLPFSGLFISQKKKL</sequence>